<dbReference type="PANTHER" id="PTHR30461">
    <property type="entry name" value="DNA-INVERTASE FROM LAMBDOID PROPHAGE"/>
    <property type="match status" value="1"/>
</dbReference>
<proteinExistence type="predicted"/>
<gene>
    <name evidence="2" type="ORF">FYJ45_11960</name>
</gene>
<dbReference type="Gene3D" id="3.40.50.1390">
    <property type="entry name" value="Resolvase, N-terminal catalytic domain"/>
    <property type="match status" value="1"/>
</dbReference>
<comment type="caution">
    <text evidence="2">The sequence shown here is derived from an EMBL/GenBank/DDBJ whole genome shotgun (WGS) entry which is preliminary data.</text>
</comment>
<dbReference type="RefSeq" id="WP_154464761.1">
    <property type="nucleotide sequence ID" value="NZ_VUMI01000017.1"/>
</dbReference>
<dbReference type="InterPro" id="IPR036162">
    <property type="entry name" value="Resolvase-like_N_sf"/>
</dbReference>
<dbReference type="CDD" id="cd00338">
    <property type="entry name" value="Ser_Recombinase"/>
    <property type="match status" value="1"/>
</dbReference>
<evidence type="ECO:0000313" key="2">
    <source>
        <dbReference type="EMBL" id="MSS88986.1"/>
    </source>
</evidence>
<dbReference type="PROSITE" id="PS51736">
    <property type="entry name" value="RECOMBINASES_3"/>
    <property type="match status" value="1"/>
</dbReference>
<dbReference type="SMART" id="SM00857">
    <property type="entry name" value="Resolvase"/>
    <property type="match status" value="1"/>
</dbReference>
<dbReference type="GeneID" id="86053767"/>
<dbReference type="AlphaFoldDB" id="A0A6N7W148"/>
<feature type="domain" description="Resolvase/invertase-type recombinase catalytic" evidence="1">
    <location>
        <begin position="5"/>
        <end position="111"/>
    </location>
</feature>
<keyword evidence="3" id="KW-1185">Reference proteome</keyword>
<evidence type="ECO:0000313" key="3">
    <source>
        <dbReference type="Proteomes" id="UP000436047"/>
    </source>
</evidence>
<accession>A0A6N7W148</accession>
<dbReference type="GO" id="GO:0003677">
    <property type="term" value="F:DNA binding"/>
    <property type="evidence" value="ECO:0007669"/>
    <property type="project" value="InterPro"/>
</dbReference>
<dbReference type="GO" id="GO:0000150">
    <property type="term" value="F:DNA strand exchange activity"/>
    <property type="evidence" value="ECO:0007669"/>
    <property type="project" value="InterPro"/>
</dbReference>
<evidence type="ECO:0000259" key="1">
    <source>
        <dbReference type="PROSITE" id="PS51736"/>
    </source>
</evidence>
<reference evidence="2 3" key="1">
    <citation type="submission" date="2019-08" db="EMBL/GenBank/DDBJ databases">
        <title>In-depth cultivation of the pig gut microbiome towards novel bacterial diversity and tailored functional studies.</title>
        <authorList>
            <person name="Wylensek D."/>
            <person name="Hitch T.C.A."/>
            <person name="Clavel T."/>
        </authorList>
    </citation>
    <scope>NUCLEOTIDE SEQUENCE [LARGE SCALE GENOMIC DNA]</scope>
    <source>
        <strain evidence="2 3">WCA-389-WT-23B</strain>
    </source>
</reference>
<sequence>MNRKCFWLYGRVASLDSHALEIQMESLRRFAEKRKLNVVGQSQDEQSGLTFDRPGIMQFLDSVRARKVDALLVKDLSRLGKDYIQVGRFLDDLNRSGIEVFETATLITSGI</sequence>
<dbReference type="Pfam" id="PF00239">
    <property type="entry name" value="Resolvase"/>
    <property type="match status" value="1"/>
</dbReference>
<organism evidence="2 3">
    <name type="scientific">Eisenbergiella porci</name>
    <dbReference type="NCBI Taxonomy" id="2652274"/>
    <lineage>
        <taxon>Bacteria</taxon>
        <taxon>Bacillati</taxon>
        <taxon>Bacillota</taxon>
        <taxon>Clostridia</taxon>
        <taxon>Lachnospirales</taxon>
        <taxon>Lachnospiraceae</taxon>
        <taxon>Eisenbergiella</taxon>
    </lineage>
</organism>
<dbReference type="InterPro" id="IPR006119">
    <property type="entry name" value="Resolv_N"/>
</dbReference>
<dbReference type="EMBL" id="VUMI01000017">
    <property type="protein sequence ID" value="MSS88986.1"/>
    <property type="molecule type" value="Genomic_DNA"/>
</dbReference>
<dbReference type="PANTHER" id="PTHR30461:SF23">
    <property type="entry name" value="DNA RECOMBINASE-RELATED"/>
    <property type="match status" value="1"/>
</dbReference>
<dbReference type="SUPFAM" id="SSF53041">
    <property type="entry name" value="Resolvase-like"/>
    <property type="match status" value="1"/>
</dbReference>
<name>A0A6N7W148_9FIRM</name>
<protein>
    <submittedName>
        <fullName evidence="2">Recombinase family protein</fullName>
    </submittedName>
</protein>
<dbReference type="Proteomes" id="UP000436047">
    <property type="component" value="Unassembled WGS sequence"/>
</dbReference>
<dbReference type="InterPro" id="IPR050639">
    <property type="entry name" value="SSR_resolvase"/>
</dbReference>